<dbReference type="Gene3D" id="1.10.287.1080">
    <property type="entry name" value="MazG-like"/>
    <property type="match status" value="1"/>
</dbReference>
<evidence type="ECO:0000259" key="1">
    <source>
        <dbReference type="Pfam" id="PF03819"/>
    </source>
</evidence>
<name>M0LWK1_9EURY</name>
<evidence type="ECO:0000313" key="2">
    <source>
        <dbReference type="EMBL" id="EMA36744.1"/>
    </source>
</evidence>
<dbReference type="EMBL" id="AOMB01000040">
    <property type="protein sequence ID" value="EMA36744.1"/>
    <property type="molecule type" value="Genomic_DNA"/>
</dbReference>
<dbReference type="PATRIC" id="fig|1132509.6.peg.3292"/>
<dbReference type="Pfam" id="PF03819">
    <property type="entry name" value="MazG"/>
    <property type="match status" value="1"/>
</dbReference>
<dbReference type="eggNOG" id="arCOG01084">
    <property type="taxonomic scope" value="Archaea"/>
</dbReference>
<feature type="domain" description="NTP pyrophosphohydrolase MazG-like" evidence="1">
    <location>
        <begin position="24"/>
        <end position="90"/>
    </location>
</feature>
<dbReference type="SUPFAM" id="SSF101386">
    <property type="entry name" value="all-alpha NTP pyrophosphatases"/>
    <property type="match status" value="1"/>
</dbReference>
<keyword evidence="3" id="KW-1185">Reference proteome</keyword>
<dbReference type="InterPro" id="IPR004518">
    <property type="entry name" value="MazG-like_dom"/>
</dbReference>
<dbReference type="OrthoDB" id="85269at2157"/>
<organism evidence="2 3">
    <name type="scientific">Halococcus hamelinensis 100A6</name>
    <dbReference type="NCBI Taxonomy" id="1132509"/>
    <lineage>
        <taxon>Archaea</taxon>
        <taxon>Methanobacteriati</taxon>
        <taxon>Methanobacteriota</taxon>
        <taxon>Stenosarchaea group</taxon>
        <taxon>Halobacteria</taxon>
        <taxon>Halobacteriales</taxon>
        <taxon>Halococcaceae</taxon>
        <taxon>Halococcus</taxon>
    </lineage>
</organism>
<dbReference type="AlphaFoldDB" id="M0LWK1"/>
<accession>M0LWK1</accession>
<proteinExistence type="predicted"/>
<dbReference type="RefSeq" id="WP_007695017.1">
    <property type="nucleotide sequence ID" value="NZ_AJRK01000076.1"/>
</dbReference>
<dbReference type="Proteomes" id="UP000011566">
    <property type="component" value="Unassembled WGS sequence"/>
</dbReference>
<sequence length="100" mass="10986">MDEQGEVAAFVDRHGIETSLEFRLLTMVEEIGEMAEDAVETTGYGERPEEIGITEEELGDTMFTLLQIANAADIDAGEALAESLEKYDQRIDETGNPSSE</sequence>
<reference evidence="2 3" key="1">
    <citation type="journal article" date="2014" name="PLoS Genet.">
        <title>Phylogenetically driven sequencing of extremely halophilic archaea reveals strategies for static and dynamic osmo-response.</title>
        <authorList>
            <person name="Becker E.A."/>
            <person name="Seitzer P.M."/>
            <person name="Tritt A."/>
            <person name="Larsen D."/>
            <person name="Krusor M."/>
            <person name="Yao A.I."/>
            <person name="Wu D."/>
            <person name="Madern D."/>
            <person name="Eisen J.A."/>
            <person name="Darling A.E."/>
            <person name="Facciotti M.T."/>
        </authorList>
    </citation>
    <scope>NUCLEOTIDE SEQUENCE [LARGE SCALE GENOMIC DNA]</scope>
    <source>
        <strain evidence="2 3">100A6</strain>
    </source>
</reference>
<dbReference type="GO" id="GO:0016787">
    <property type="term" value="F:hydrolase activity"/>
    <property type="evidence" value="ECO:0007669"/>
    <property type="project" value="UniProtKB-KW"/>
</dbReference>
<gene>
    <name evidence="2" type="ORF">C447_14094</name>
</gene>
<comment type="caution">
    <text evidence="2">The sequence shown here is derived from an EMBL/GenBank/DDBJ whole genome shotgun (WGS) entry which is preliminary data.</text>
</comment>
<protein>
    <submittedName>
        <fullName evidence="2">Nucleotide pyrophosphohydrolase</fullName>
    </submittedName>
</protein>
<keyword evidence="2" id="KW-0378">Hydrolase</keyword>
<evidence type="ECO:0000313" key="3">
    <source>
        <dbReference type="Proteomes" id="UP000011566"/>
    </source>
</evidence>